<dbReference type="Proteomes" id="UP000503464">
    <property type="component" value="Chromosome"/>
</dbReference>
<dbReference type="RefSeq" id="WP_173409368.1">
    <property type="nucleotide sequence ID" value="NZ_CP054160.3"/>
</dbReference>
<gene>
    <name evidence="2" type="ORF">G9399_14540</name>
</gene>
<dbReference type="AlphaFoldDB" id="A0AAE7EIW1"/>
<keyword evidence="1" id="KW-0732">Signal</keyword>
<evidence type="ECO:0000256" key="1">
    <source>
        <dbReference type="SAM" id="SignalP"/>
    </source>
</evidence>
<reference evidence="3" key="1">
    <citation type="submission" date="2020-03" db="EMBL/GenBank/DDBJ databases">
        <title>Genome sequences of seven Enterobacteriaceae strains isolated from Canadian wastewater treatment facilities.</title>
        <authorList>
            <person name="Huang H."/>
            <person name="Chmara J.T."/>
            <person name="Duceppe M.-O."/>
        </authorList>
    </citation>
    <scope>NUCLEOTIDE SEQUENCE [LARGE SCALE GENOMIC DNA]</scope>
    <source>
        <strain evidence="3">Biosolid 3</strain>
    </source>
</reference>
<proteinExistence type="predicted"/>
<sequence length="106" mass="11839">MKGNKGSVFLLTLIGMASFITHAQTPRENVSAEPVKSILKIDDFLPEKKNWSFGTGVNIINDSSDGTYSGVYINQISPGQYVIDRTSLPYRREKMVCQDIFQECMG</sequence>
<organism evidence="2 3">
    <name type="scientific">Serratia fonticola</name>
    <dbReference type="NCBI Taxonomy" id="47917"/>
    <lineage>
        <taxon>Bacteria</taxon>
        <taxon>Pseudomonadati</taxon>
        <taxon>Pseudomonadota</taxon>
        <taxon>Gammaproteobacteria</taxon>
        <taxon>Enterobacterales</taxon>
        <taxon>Yersiniaceae</taxon>
        <taxon>Serratia</taxon>
    </lineage>
</organism>
<feature type="chain" id="PRO_5041971350" evidence="1">
    <location>
        <begin position="24"/>
        <end position="106"/>
    </location>
</feature>
<evidence type="ECO:0000313" key="3">
    <source>
        <dbReference type="Proteomes" id="UP000503464"/>
    </source>
</evidence>
<evidence type="ECO:0000313" key="2">
    <source>
        <dbReference type="EMBL" id="QKJ59332.1"/>
    </source>
</evidence>
<name>A0AAE7EIW1_SERFO</name>
<feature type="signal peptide" evidence="1">
    <location>
        <begin position="1"/>
        <end position="23"/>
    </location>
</feature>
<dbReference type="EMBL" id="CP054160">
    <property type="protein sequence ID" value="QKJ59332.1"/>
    <property type="molecule type" value="Genomic_DNA"/>
</dbReference>
<protein>
    <submittedName>
        <fullName evidence="2">Uncharacterized protein</fullName>
    </submittedName>
</protein>
<accession>A0AAE7EIW1</accession>